<proteinExistence type="predicted"/>
<protein>
    <submittedName>
        <fullName evidence="1">Uncharacterized protein</fullName>
    </submittedName>
</protein>
<gene>
    <name evidence="1" type="ORF">WQ57_09695</name>
</gene>
<organism evidence="1 2">
    <name type="scientific">Mesobacillus campisalis</name>
    <dbReference type="NCBI Taxonomy" id="1408103"/>
    <lineage>
        <taxon>Bacteria</taxon>
        <taxon>Bacillati</taxon>
        <taxon>Bacillota</taxon>
        <taxon>Bacilli</taxon>
        <taxon>Bacillales</taxon>
        <taxon>Bacillaceae</taxon>
        <taxon>Mesobacillus</taxon>
    </lineage>
</organism>
<keyword evidence="2" id="KW-1185">Reference proteome</keyword>
<evidence type="ECO:0000313" key="2">
    <source>
        <dbReference type="Proteomes" id="UP000034166"/>
    </source>
</evidence>
<dbReference type="AlphaFoldDB" id="A0A0M2SU36"/>
<reference evidence="1 2" key="1">
    <citation type="submission" date="2015-04" db="EMBL/GenBank/DDBJ databases">
        <title>Taxonomic description and genome sequence of Bacillus campisalis sp. nov., a novel member of the genus Bacillus isolated from solar saltern.</title>
        <authorList>
            <person name="Mathan Kumar R."/>
            <person name="Kaur G."/>
            <person name="Kumar A."/>
            <person name="Singh N.K."/>
            <person name="Kaur N."/>
            <person name="Kumar N."/>
            <person name="Mayilraj S."/>
        </authorList>
    </citation>
    <scope>NUCLEOTIDE SEQUENCE [LARGE SCALE GENOMIC DNA]</scope>
    <source>
        <strain evidence="1 2">SA2-6</strain>
    </source>
</reference>
<comment type="caution">
    <text evidence="1">The sequence shown here is derived from an EMBL/GenBank/DDBJ whole genome shotgun (WGS) entry which is preliminary data.</text>
</comment>
<dbReference type="EMBL" id="LAYY01000009">
    <property type="protein sequence ID" value="KKK38089.1"/>
    <property type="molecule type" value="Genomic_DNA"/>
</dbReference>
<sequence length="64" mass="7650">MNMSGNSEAKHVWEQEQFLFKRELNRLLMEYKSCSNPFYKEQIHEEIGFLTAAIADYETTPFEK</sequence>
<evidence type="ECO:0000313" key="1">
    <source>
        <dbReference type="EMBL" id="KKK38089.1"/>
    </source>
</evidence>
<accession>A0A0M2SU36</accession>
<dbReference type="PATRIC" id="fig|1408103.3.peg.2178"/>
<name>A0A0M2SU36_9BACI</name>
<dbReference type="Proteomes" id="UP000034166">
    <property type="component" value="Unassembled WGS sequence"/>
</dbReference>